<gene>
    <name evidence="3" type="ORF">ABC974_16200</name>
</gene>
<feature type="region of interest" description="Disordered" evidence="1">
    <location>
        <begin position="24"/>
        <end position="65"/>
    </location>
</feature>
<evidence type="ECO:0000256" key="2">
    <source>
        <dbReference type="SAM" id="SignalP"/>
    </source>
</evidence>
<sequence length="181" mass="18309">MIVTFIAGAIALTAVGPAAAQAAATPPAPVPTQTPAPTASTPATHAPVPALPGAPAAPKPEAPAEVSRNAPINGVLTLFGNERCPTDSNGNEVVVCVRRSASEQFRIPKEMREFKVTPANESWAARAQGIVGDPTVAGGIGSCSTVGPGGSTGCFLKQAQAAKAENKEKKAEQQHVEDSLP</sequence>
<feature type="chain" id="PRO_5046238467" description="DUF3617 family protein" evidence="2">
    <location>
        <begin position="23"/>
        <end position="181"/>
    </location>
</feature>
<dbReference type="Proteomes" id="UP001419910">
    <property type="component" value="Unassembled WGS sequence"/>
</dbReference>
<organism evidence="3 4">
    <name type="scientific">Sphingomonas oligophenolica</name>
    <dbReference type="NCBI Taxonomy" id="301154"/>
    <lineage>
        <taxon>Bacteria</taxon>
        <taxon>Pseudomonadati</taxon>
        <taxon>Pseudomonadota</taxon>
        <taxon>Alphaproteobacteria</taxon>
        <taxon>Sphingomonadales</taxon>
        <taxon>Sphingomonadaceae</taxon>
        <taxon>Sphingomonas</taxon>
    </lineage>
</organism>
<dbReference type="EMBL" id="JBDIME010000015">
    <property type="protein sequence ID" value="MEN2791177.1"/>
    <property type="molecule type" value="Genomic_DNA"/>
</dbReference>
<evidence type="ECO:0008006" key="5">
    <source>
        <dbReference type="Google" id="ProtNLM"/>
    </source>
</evidence>
<evidence type="ECO:0000313" key="3">
    <source>
        <dbReference type="EMBL" id="MEN2791177.1"/>
    </source>
</evidence>
<feature type="compositionally biased region" description="Low complexity" evidence="1">
    <location>
        <begin position="35"/>
        <end position="48"/>
    </location>
</feature>
<reference evidence="3 4" key="1">
    <citation type="submission" date="2024-05" db="EMBL/GenBank/DDBJ databases">
        <authorList>
            <person name="Liu Q."/>
            <person name="Xin Y.-H."/>
        </authorList>
    </citation>
    <scope>NUCLEOTIDE SEQUENCE [LARGE SCALE GENOMIC DNA]</scope>
    <source>
        <strain evidence="3 4">CGMCC 1.10181</strain>
    </source>
</reference>
<keyword evidence="4" id="KW-1185">Reference proteome</keyword>
<protein>
    <recommendedName>
        <fullName evidence="5">DUF3617 family protein</fullName>
    </recommendedName>
</protein>
<accession>A0ABU9Y611</accession>
<dbReference type="RefSeq" id="WP_343887521.1">
    <property type="nucleotide sequence ID" value="NZ_BAAAEH010000003.1"/>
</dbReference>
<proteinExistence type="predicted"/>
<evidence type="ECO:0000313" key="4">
    <source>
        <dbReference type="Proteomes" id="UP001419910"/>
    </source>
</evidence>
<evidence type="ECO:0000256" key="1">
    <source>
        <dbReference type="SAM" id="MobiDB-lite"/>
    </source>
</evidence>
<name>A0ABU9Y611_9SPHN</name>
<keyword evidence="2" id="KW-0732">Signal</keyword>
<feature type="compositionally biased region" description="Pro residues" evidence="1">
    <location>
        <begin position="49"/>
        <end position="61"/>
    </location>
</feature>
<feature type="signal peptide" evidence="2">
    <location>
        <begin position="1"/>
        <end position="22"/>
    </location>
</feature>
<comment type="caution">
    <text evidence="3">The sequence shown here is derived from an EMBL/GenBank/DDBJ whole genome shotgun (WGS) entry which is preliminary data.</text>
</comment>